<gene>
    <name evidence="1" type="ORF">V6250_21090</name>
</gene>
<evidence type="ECO:0000313" key="1">
    <source>
        <dbReference type="EMBL" id="MEL0606618.1"/>
    </source>
</evidence>
<name>A0ACC6RC19_9GAMM</name>
<accession>A0ACC6RC19</accession>
<dbReference type="EMBL" id="JBAKAX010000305">
    <property type="protein sequence ID" value="MEL0606618.1"/>
    <property type="molecule type" value="Genomic_DNA"/>
</dbReference>
<proteinExistence type="predicted"/>
<keyword evidence="2" id="KW-1185">Reference proteome</keyword>
<feature type="non-terminal residue" evidence="1">
    <location>
        <position position="1"/>
    </location>
</feature>
<evidence type="ECO:0000313" key="2">
    <source>
        <dbReference type="Proteomes" id="UP001374952"/>
    </source>
</evidence>
<comment type="caution">
    <text evidence="1">The sequence shown here is derived from an EMBL/GenBank/DDBJ whole genome shotgun (WGS) entry which is preliminary data.</text>
</comment>
<sequence>RTIPKQQQEAKKQERQFPQEPQENILYFIEKNEPLLESWQREEIRIVRKISQYFYPQKHTQVMNEGWATF</sequence>
<organism evidence="1 2">
    <name type="scientific">Pseudoalteromonas undina</name>
    <dbReference type="NCBI Taxonomy" id="43660"/>
    <lineage>
        <taxon>Bacteria</taxon>
        <taxon>Pseudomonadati</taxon>
        <taxon>Pseudomonadota</taxon>
        <taxon>Gammaproteobacteria</taxon>
        <taxon>Alteromonadales</taxon>
        <taxon>Pseudoalteromonadaceae</taxon>
        <taxon>Pseudoalteromonas</taxon>
    </lineage>
</organism>
<protein>
    <submittedName>
        <fullName evidence="1">SpoVR family protein</fullName>
    </submittedName>
</protein>
<reference evidence="1" key="1">
    <citation type="submission" date="2024-02" db="EMBL/GenBank/DDBJ databases">
        <title>Bacteria isolated from the canopy kelp, Nereocystis luetkeana.</title>
        <authorList>
            <person name="Pfister C.A."/>
            <person name="Younker I.T."/>
            <person name="Light S.H."/>
        </authorList>
    </citation>
    <scope>NUCLEOTIDE SEQUENCE</scope>
    <source>
        <strain evidence="1">TN.2.01</strain>
    </source>
</reference>
<feature type="non-terminal residue" evidence="1">
    <location>
        <position position="70"/>
    </location>
</feature>
<dbReference type="Proteomes" id="UP001374952">
    <property type="component" value="Unassembled WGS sequence"/>
</dbReference>